<comment type="caution">
    <text evidence="1">The sequence shown here is derived from an EMBL/GenBank/DDBJ whole genome shotgun (WGS) entry which is preliminary data.</text>
</comment>
<sequence length="180" mass="20295">MIQYLNLIDSLNFATGDSDKIECDSIGSKVVDVQKFLVYFDFAEEVIVAAEQCEDADAKLTDLVVIQVVLPHFVINLYEGEQCCTVCVGDLNVGPGHLMQNSMDVYVQNYLGFHYSVEEVFVYVADHFHEMDAQLKDFVEIQCVLPHSVLNSFDGKHGCLLYVDQLNAQHLVNLHLSLIF</sequence>
<protein>
    <submittedName>
        <fullName evidence="1">Uncharacterized protein</fullName>
    </submittedName>
</protein>
<organism evidence="1 2">
    <name type="scientific">Meloidogyne enterolobii</name>
    <name type="common">Root-knot nematode worm</name>
    <name type="synonym">Meloidogyne mayaguensis</name>
    <dbReference type="NCBI Taxonomy" id="390850"/>
    <lineage>
        <taxon>Eukaryota</taxon>
        <taxon>Metazoa</taxon>
        <taxon>Ecdysozoa</taxon>
        <taxon>Nematoda</taxon>
        <taxon>Chromadorea</taxon>
        <taxon>Rhabditida</taxon>
        <taxon>Tylenchina</taxon>
        <taxon>Tylenchomorpha</taxon>
        <taxon>Tylenchoidea</taxon>
        <taxon>Meloidogynidae</taxon>
        <taxon>Meloidogyninae</taxon>
        <taxon>Meloidogyne</taxon>
    </lineage>
</organism>
<reference evidence="1" key="1">
    <citation type="submission" date="2023-11" db="EMBL/GenBank/DDBJ databases">
        <authorList>
            <person name="Poullet M."/>
        </authorList>
    </citation>
    <scope>NUCLEOTIDE SEQUENCE</scope>
    <source>
        <strain evidence="1">E1834</strain>
    </source>
</reference>
<accession>A0ACB1AW58</accession>
<gene>
    <name evidence="1" type="ORF">MENTE1834_LOCUS42436</name>
</gene>
<name>A0ACB1AW58_MELEN</name>
<dbReference type="EMBL" id="CAVMJV010000111">
    <property type="protein sequence ID" value="CAK5102061.1"/>
    <property type="molecule type" value="Genomic_DNA"/>
</dbReference>
<keyword evidence="2" id="KW-1185">Reference proteome</keyword>
<dbReference type="Proteomes" id="UP001497535">
    <property type="component" value="Unassembled WGS sequence"/>
</dbReference>
<evidence type="ECO:0000313" key="2">
    <source>
        <dbReference type="Proteomes" id="UP001497535"/>
    </source>
</evidence>
<proteinExistence type="predicted"/>
<evidence type="ECO:0000313" key="1">
    <source>
        <dbReference type="EMBL" id="CAK5102061.1"/>
    </source>
</evidence>